<dbReference type="AlphaFoldDB" id="A0A179I3C9"/>
<feature type="region of interest" description="Disordered" evidence="1">
    <location>
        <begin position="391"/>
        <end position="457"/>
    </location>
</feature>
<feature type="region of interest" description="Disordered" evidence="1">
    <location>
        <begin position="1"/>
        <end position="141"/>
    </location>
</feature>
<feature type="compositionally biased region" description="Basic and acidic residues" evidence="1">
    <location>
        <begin position="539"/>
        <end position="551"/>
    </location>
</feature>
<feature type="compositionally biased region" description="Low complexity" evidence="1">
    <location>
        <begin position="444"/>
        <end position="457"/>
    </location>
</feature>
<name>A0A179I3C9_CORDF</name>
<dbReference type="EMBL" id="LUKN01003638">
    <property type="protein sequence ID" value="OAQ97177.1"/>
    <property type="molecule type" value="Genomic_DNA"/>
</dbReference>
<reference evidence="2 3" key="1">
    <citation type="submission" date="2016-03" db="EMBL/GenBank/DDBJ databases">
        <title>Fine-scale spatial genetic structure of a fungal parasite of coffee scale insects.</title>
        <authorList>
            <person name="Jackson D."/>
            <person name="Zemenick K.A."/>
            <person name="Malloure B."/>
            <person name="Quandt C.A."/>
            <person name="James T.Y."/>
        </authorList>
    </citation>
    <scope>NUCLEOTIDE SEQUENCE [LARGE SCALE GENOMIC DNA]</scope>
    <source>
        <strain evidence="2 3">UM487</strain>
    </source>
</reference>
<dbReference type="Proteomes" id="UP000243081">
    <property type="component" value="Unassembled WGS sequence"/>
</dbReference>
<feature type="region of interest" description="Disordered" evidence="1">
    <location>
        <begin position="609"/>
        <end position="630"/>
    </location>
</feature>
<feature type="region of interest" description="Disordered" evidence="1">
    <location>
        <begin position="528"/>
        <end position="551"/>
    </location>
</feature>
<sequence length="664" mass="73668">MTMATTAGENTFHGFGTRPAGTVTTITSENNYRRPAGRSNRHSLLPFRHVSSSSEEDGGNSANHRRSGRFLPGLKLLDRTAKTRAQSSGSERRDHHHHQHHVRSQASQGSGSGTDASSPSGSTTSSPAMTKEEFEALPPTIRRKYFSTLERLRFAQDSEPEDSDTTPSASLDNLPKLHPNINPATTTTTTTSPSAAAASTGRSLQDKHQPVRLTVLSKLPSESIPLASSPQRPRSALIRLHSSPASDRHTTCKLGLGIIHKFDDYHLSYRHSVILDATDEALIKRGKRHTHITACQSHGHLYRTASFDHLSLRMHPHTVDAAWMDGRLKETEDSLYDSFRWLEDDADLDLRLDLDDYHLGLRQEVVNRKSRSASIRRKLSISSKVTFGRASSTLSRPTTKNASTPFGGSVLSLQNTSGNGHVRRRSRALSLMSAKQPPPEVTGAASSSSPPAMDPAAHYQDPEARMKLRVYLASPHKFDEAVEFGFPSTEQPNSPTSPPKRVDSLLRNTDRGAGLRMQTLVEDKRCSLYSDETTATESDSPRTPDTLERPSEPFDAAVIVPADHDEDCEPPKVDYAQAHAYSREMTLRMTLTRPDLRANEDQMYGWQKNRATASDGLGSPLGPRTEDDMKKDSIERELAAIDQENMLYPEQSSMKRFWNRVRRT</sequence>
<evidence type="ECO:0000313" key="2">
    <source>
        <dbReference type="EMBL" id="OAQ97177.1"/>
    </source>
</evidence>
<dbReference type="OrthoDB" id="4868281at2759"/>
<feature type="compositionally biased region" description="Polar residues" evidence="1">
    <location>
        <begin position="391"/>
        <end position="419"/>
    </location>
</feature>
<gene>
    <name evidence="2" type="ORF">LLEC1_01267</name>
</gene>
<organism evidence="2 3">
    <name type="scientific">Cordyceps confragosa</name>
    <name type="common">Lecanicillium lecanii</name>
    <dbReference type="NCBI Taxonomy" id="2714763"/>
    <lineage>
        <taxon>Eukaryota</taxon>
        <taxon>Fungi</taxon>
        <taxon>Dikarya</taxon>
        <taxon>Ascomycota</taxon>
        <taxon>Pezizomycotina</taxon>
        <taxon>Sordariomycetes</taxon>
        <taxon>Hypocreomycetidae</taxon>
        <taxon>Hypocreales</taxon>
        <taxon>Cordycipitaceae</taxon>
        <taxon>Akanthomyces</taxon>
    </lineage>
</organism>
<keyword evidence="3" id="KW-1185">Reference proteome</keyword>
<accession>A0A179I3C9</accession>
<comment type="caution">
    <text evidence="2">The sequence shown here is derived from an EMBL/GenBank/DDBJ whole genome shotgun (WGS) entry which is preliminary data.</text>
</comment>
<feature type="region of interest" description="Disordered" evidence="1">
    <location>
        <begin position="485"/>
        <end position="505"/>
    </location>
</feature>
<proteinExistence type="predicted"/>
<dbReference type="OMA" id="RKKLRMY"/>
<feature type="compositionally biased region" description="Low complexity" evidence="1">
    <location>
        <begin position="113"/>
        <end position="128"/>
    </location>
</feature>
<feature type="compositionally biased region" description="Low complexity" evidence="1">
    <location>
        <begin position="183"/>
        <end position="200"/>
    </location>
</feature>
<evidence type="ECO:0000313" key="3">
    <source>
        <dbReference type="Proteomes" id="UP000243081"/>
    </source>
</evidence>
<evidence type="ECO:0000256" key="1">
    <source>
        <dbReference type="SAM" id="MobiDB-lite"/>
    </source>
</evidence>
<protein>
    <submittedName>
        <fullName evidence="2">Uncharacterized protein</fullName>
    </submittedName>
</protein>
<feature type="region of interest" description="Disordered" evidence="1">
    <location>
        <begin position="156"/>
        <end position="209"/>
    </location>
</feature>
<feature type="compositionally biased region" description="Basic residues" evidence="1">
    <location>
        <begin position="94"/>
        <end position="103"/>
    </location>
</feature>